<name>A0ACB8EMZ9_9SAUR</name>
<evidence type="ECO:0000313" key="2">
    <source>
        <dbReference type="Proteomes" id="UP000827872"/>
    </source>
</evidence>
<evidence type="ECO:0000313" key="1">
    <source>
        <dbReference type="EMBL" id="KAH7994002.1"/>
    </source>
</evidence>
<reference evidence="1" key="1">
    <citation type="submission" date="2021-08" db="EMBL/GenBank/DDBJ databases">
        <title>The first chromosome-level gecko genome reveals the dynamic sex chromosomes of Neotropical dwarf geckos (Sphaerodactylidae: Sphaerodactylus).</title>
        <authorList>
            <person name="Pinto B.J."/>
            <person name="Keating S.E."/>
            <person name="Gamble T."/>
        </authorList>
    </citation>
    <scope>NUCLEOTIDE SEQUENCE</scope>
    <source>
        <strain evidence="1">TG3544</strain>
    </source>
</reference>
<comment type="caution">
    <text evidence="1">The sequence shown here is derived from an EMBL/GenBank/DDBJ whole genome shotgun (WGS) entry which is preliminary data.</text>
</comment>
<gene>
    <name evidence="1" type="ORF">K3G42_032933</name>
</gene>
<accession>A0ACB8EMZ9</accession>
<dbReference type="Proteomes" id="UP000827872">
    <property type="component" value="Linkage Group LG03"/>
</dbReference>
<dbReference type="EMBL" id="CM037616">
    <property type="protein sequence ID" value="KAH7994002.1"/>
    <property type="molecule type" value="Genomic_DNA"/>
</dbReference>
<organism evidence="1 2">
    <name type="scientific">Sphaerodactylus townsendi</name>
    <dbReference type="NCBI Taxonomy" id="933632"/>
    <lineage>
        <taxon>Eukaryota</taxon>
        <taxon>Metazoa</taxon>
        <taxon>Chordata</taxon>
        <taxon>Craniata</taxon>
        <taxon>Vertebrata</taxon>
        <taxon>Euteleostomi</taxon>
        <taxon>Lepidosauria</taxon>
        <taxon>Squamata</taxon>
        <taxon>Bifurcata</taxon>
        <taxon>Gekkota</taxon>
        <taxon>Sphaerodactylidae</taxon>
        <taxon>Sphaerodactylus</taxon>
    </lineage>
</organism>
<sequence length="69" mass="7189">MPGDGQRSSGEKGTQDSARGGWHPADLRASGAASQSGAGVQISRRAYLEEGEEEFGKISWGACGLLLPR</sequence>
<keyword evidence="2" id="KW-1185">Reference proteome</keyword>
<protein>
    <submittedName>
        <fullName evidence="1">Uncharacterized protein</fullName>
    </submittedName>
</protein>
<proteinExistence type="predicted"/>